<dbReference type="GO" id="GO:0000287">
    <property type="term" value="F:magnesium ion binding"/>
    <property type="evidence" value="ECO:0007669"/>
    <property type="project" value="InterPro"/>
</dbReference>
<evidence type="ECO:0000256" key="8">
    <source>
        <dbReference type="ARBA" id="ARBA00022723"/>
    </source>
</evidence>
<dbReference type="InterPro" id="IPR007537">
    <property type="entry name" value="tRNAHis_GuaTrfase_Thg1"/>
</dbReference>
<reference evidence="16" key="1">
    <citation type="journal article" date="2020" name="Fungal Divers.">
        <title>Resolving the Mortierellaceae phylogeny through synthesis of multi-gene phylogenetics and phylogenomics.</title>
        <authorList>
            <person name="Vandepol N."/>
            <person name="Liber J."/>
            <person name="Desiro A."/>
            <person name="Na H."/>
            <person name="Kennedy M."/>
            <person name="Barry K."/>
            <person name="Grigoriev I.V."/>
            <person name="Miller A.N."/>
            <person name="O'Donnell K."/>
            <person name="Stajich J.E."/>
            <person name="Bonito G."/>
        </authorList>
    </citation>
    <scope>NUCLEOTIDE SEQUENCE</scope>
    <source>
        <strain evidence="16">MES-2147</strain>
    </source>
</reference>
<keyword evidence="5" id="KW-0808">Transferase</keyword>
<evidence type="ECO:0000259" key="14">
    <source>
        <dbReference type="Pfam" id="PF04446"/>
    </source>
</evidence>
<dbReference type="InterPro" id="IPR038469">
    <property type="entry name" value="tRNAHis_GuaTrfase_Thg1_sf"/>
</dbReference>
<evidence type="ECO:0000313" key="16">
    <source>
        <dbReference type="EMBL" id="KAF9986462.1"/>
    </source>
</evidence>
<feature type="domain" description="Thg1 C-terminal" evidence="15">
    <location>
        <begin position="140"/>
        <end position="251"/>
    </location>
</feature>
<evidence type="ECO:0000256" key="13">
    <source>
        <dbReference type="SAM" id="MobiDB-lite"/>
    </source>
</evidence>
<dbReference type="PANTHER" id="PTHR12729">
    <property type="entry name" value="TRNA(HIS) GUANYLYLTRANSFERASE-RELATED"/>
    <property type="match status" value="1"/>
</dbReference>
<gene>
    <name evidence="16" type="ORF">BGZ65_007516</name>
</gene>
<evidence type="ECO:0000256" key="12">
    <source>
        <dbReference type="ARBA" id="ARBA00032480"/>
    </source>
</evidence>
<keyword evidence="11" id="KW-0342">GTP-binding</keyword>
<dbReference type="InterPro" id="IPR025845">
    <property type="entry name" value="Thg1_C_dom"/>
</dbReference>
<evidence type="ECO:0000256" key="7">
    <source>
        <dbReference type="ARBA" id="ARBA00022695"/>
    </source>
</evidence>
<keyword evidence="17" id="KW-1185">Reference proteome</keyword>
<dbReference type="GO" id="GO:0006400">
    <property type="term" value="P:tRNA modification"/>
    <property type="evidence" value="ECO:0007669"/>
    <property type="project" value="InterPro"/>
</dbReference>
<evidence type="ECO:0000313" key="17">
    <source>
        <dbReference type="Proteomes" id="UP000749646"/>
    </source>
</evidence>
<evidence type="ECO:0000256" key="5">
    <source>
        <dbReference type="ARBA" id="ARBA00022679"/>
    </source>
</evidence>
<organism evidence="16 17">
    <name type="scientific">Modicella reniformis</name>
    <dbReference type="NCBI Taxonomy" id="1440133"/>
    <lineage>
        <taxon>Eukaryota</taxon>
        <taxon>Fungi</taxon>
        <taxon>Fungi incertae sedis</taxon>
        <taxon>Mucoromycota</taxon>
        <taxon>Mortierellomycotina</taxon>
        <taxon>Mortierellomycetes</taxon>
        <taxon>Mortierellales</taxon>
        <taxon>Mortierellaceae</taxon>
        <taxon>Modicella</taxon>
    </lineage>
</organism>
<dbReference type="AlphaFoldDB" id="A0A9P6SPJ1"/>
<feature type="domain" description="tRNAHis guanylyltransferase catalytic" evidence="14">
    <location>
        <begin position="6"/>
        <end position="136"/>
    </location>
</feature>
<keyword evidence="9" id="KW-0547">Nucleotide-binding</keyword>
<proteinExistence type="inferred from homology"/>
<evidence type="ECO:0000256" key="1">
    <source>
        <dbReference type="ARBA" id="ARBA00001946"/>
    </source>
</evidence>
<dbReference type="InterPro" id="IPR024956">
    <property type="entry name" value="tRNAHis_GuaTrfase_cat"/>
</dbReference>
<evidence type="ECO:0000256" key="6">
    <source>
        <dbReference type="ARBA" id="ARBA00022694"/>
    </source>
</evidence>
<evidence type="ECO:0000256" key="9">
    <source>
        <dbReference type="ARBA" id="ARBA00022741"/>
    </source>
</evidence>
<dbReference type="PANTHER" id="PTHR12729:SF6">
    <property type="entry name" value="TRNA(HIS) GUANYLYLTRANSFERASE-RELATED"/>
    <property type="match status" value="1"/>
</dbReference>
<dbReference type="Gene3D" id="3.30.70.3000">
    <property type="match status" value="1"/>
</dbReference>
<feature type="compositionally biased region" description="Basic and acidic residues" evidence="13">
    <location>
        <begin position="298"/>
        <end position="339"/>
    </location>
</feature>
<keyword evidence="7" id="KW-0548">Nucleotidyltransferase</keyword>
<dbReference type="OrthoDB" id="62560at2759"/>
<evidence type="ECO:0000256" key="11">
    <source>
        <dbReference type="ARBA" id="ARBA00023134"/>
    </source>
</evidence>
<accession>A0A9P6SPJ1</accession>
<evidence type="ECO:0000259" key="15">
    <source>
        <dbReference type="Pfam" id="PF14413"/>
    </source>
</evidence>
<comment type="caution">
    <text evidence="16">The sequence shown here is derived from an EMBL/GenBank/DDBJ whole genome shotgun (WGS) entry which is preliminary data.</text>
</comment>
<dbReference type="Pfam" id="PF14413">
    <property type="entry name" value="Thg1C"/>
    <property type="match status" value="1"/>
</dbReference>
<sequence length="385" mass="43216">MAKSKYEYVKEFETDDRLLRNVYILVRIDGKGFHKFSAAHQFHKPNDVLALSLMNHAARCVMHELDDILLAFGESDEYSFLFRRSTDLYERRQAKIVSTVVSLFTSAYVYYWRDYFPDKNRPLYPPIFDGRAILYPSEAEVKDYFAWRQADTHINNLYNTSFWALVENGGLTPKAAENRLSGTDSKAKNEMLFTEFNTNYSKLPAIFRKGSVLLRESVPKDQDKNAIIPILPETLPGSTSATAVPQLTPGQTSSGPQLSTVTEPSSSSSSESTSEVMANSTTESSSSVASSTLSIAEDQGKLKNEEKRSRQDYEAQDREDVREGTKDDASADVTTDKADEPGVTIARMKKGVIIDNIDIIGEKFWTGRGAYILAPEKTKKKSRSK</sequence>
<keyword evidence="6" id="KW-0819">tRNA processing</keyword>
<evidence type="ECO:0000256" key="4">
    <source>
        <dbReference type="ARBA" id="ARBA00015443"/>
    </source>
</evidence>
<dbReference type="GO" id="GO:0005525">
    <property type="term" value="F:GTP binding"/>
    <property type="evidence" value="ECO:0007669"/>
    <property type="project" value="UniProtKB-KW"/>
</dbReference>
<dbReference type="Proteomes" id="UP000749646">
    <property type="component" value="Unassembled WGS sequence"/>
</dbReference>
<feature type="compositionally biased region" description="Low complexity" evidence="13">
    <location>
        <begin position="259"/>
        <end position="294"/>
    </location>
</feature>
<keyword evidence="8" id="KW-0479">Metal-binding</keyword>
<dbReference type="EC" id="2.7.7.79" evidence="3"/>
<keyword evidence="10" id="KW-0460">Magnesium</keyword>
<evidence type="ECO:0000256" key="3">
    <source>
        <dbReference type="ARBA" id="ARBA00012511"/>
    </source>
</evidence>
<evidence type="ECO:0000256" key="10">
    <source>
        <dbReference type="ARBA" id="ARBA00022842"/>
    </source>
</evidence>
<dbReference type="GO" id="GO:0008193">
    <property type="term" value="F:tRNA guanylyltransferase activity"/>
    <property type="evidence" value="ECO:0007669"/>
    <property type="project" value="UniProtKB-EC"/>
</dbReference>
<comment type="cofactor">
    <cofactor evidence="1">
        <name>Mg(2+)</name>
        <dbReference type="ChEBI" id="CHEBI:18420"/>
    </cofactor>
</comment>
<feature type="compositionally biased region" description="Polar residues" evidence="13">
    <location>
        <begin position="236"/>
        <end position="258"/>
    </location>
</feature>
<comment type="similarity">
    <text evidence="2">Belongs to the tRNA(His) guanylyltransferase family.</text>
</comment>
<dbReference type="EMBL" id="JAAAHW010003229">
    <property type="protein sequence ID" value="KAF9986462.1"/>
    <property type="molecule type" value="Genomic_DNA"/>
</dbReference>
<protein>
    <recommendedName>
        <fullName evidence="4">tRNA(His) guanylyltransferase</fullName>
        <ecNumber evidence="3">2.7.7.79</ecNumber>
    </recommendedName>
    <alternativeName>
        <fullName evidence="12">tRNA-histidine guanylyltransferase</fullName>
    </alternativeName>
</protein>
<feature type="region of interest" description="Disordered" evidence="13">
    <location>
        <begin position="229"/>
        <end position="339"/>
    </location>
</feature>
<name>A0A9P6SPJ1_9FUNG</name>
<dbReference type="Pfam" id="PF04446">
    <property type="entry name" value="Thg1"/>
    <property type="match status" value="1"/>
</dbReference>
<evidence type="ECO:0000256" key="2">
    <source>
        <dbReference type="ARBA" id="ARBA00010113"/>
    </source>
</evidence>